<evidence type="ECO:0000313" key="2">
    <source>
        <dbReference type="Proteomes" id="UP000276133"/>
    </source>
</evidence>
<gene>
    <name evidence="1" type="ORF">BpHYR1_044448</name>
</gene>
<dbReference type="EMBL" id="REGN01005271">
    <property type="protein sequence ID" value="RNA14043.1"/>
    <property type="molecule type" value="Genomic_DNA"/>
</dbReference>
<name>A0A3M7QRZ2_BRAPC</name>
<accession>A0A3M7QRZ2</accession>
<proteinExistence type="predicted"/>
<dbReference type="AlphaFoldDB" id="A0A3M7QRZ2"/>
<comment type="caution">
    <text evidence="1">The sequence shown here is derived from an EMBL/GenBank/DDBJ whole genome shotgun (WGS) entry which is preliminary data.</text>
</comment>
<organism evidence="1 2">
    <name type="scientific">Brachionus plicatilis</name>
    <name type="common">Marine rotifer</name>
    <name type="synonym">Brachionus muelleri</name>
    <dbReference type="NCBI Taxonomy" id="10195"/>
    <lineage>
        <taxon>Eukaryota</taxon>
        <taxon>Metazoa</taxon>
        <taxon>Spiralia</taxon>
        <taxon>Gnathifera</taxon>
        <taxon>Rotifera</taxon>
        <taxon>Eurotatoria</taxon>
        <taxon>Monogononta</taxon>
        <taxon>Pseudotrocha</taxon>
        <taxon>Ploima</taxon>
        <taxon>Brachionidae</taxon>
        <taxon>Brachionus</taxon>
    </lineage>
</organism>
<evidence type="ECO:0000313" key="1">
    <source>
        <dbReference type="EMBL" id="RNA14043.1"/>
    </source>
</evidence>
<feature type="non-terminal residue" evidence="1">
    <location>
        <position position="1"/>
    </location>
</feature>
<keyword evidence="2" id="KW-1185">Reference proteome</keyword>
<reference evidence="1 2" key="1">
    <citation type="journal article" date="2018" name="Sci. Rep.">
        <title>Genomic signatures of local adaptation to the degree of environmental predictability in rotifers.</title>
        <authorList>
            <person name="Franch-Gras L."/>
            <person name="Hahn C."/>
            <person name="Garcia-Roger E.M."/>
            <person name="Carmona M.J."/>
            <person name="Serra M."/>
            <person name="Gomez A."/>
        </authorList>
    </citation>
    <scope>NUCLEOTIDE SEQUENCE [LARGE SCALE GENOMIC DNA]</scope>
    <source>
        <strain evidence="1">HYR1</strain>
    </source>
</reference>
<sequence length="111" mass="12996">RAGWNAARPYRTPFAKRTCSTRRHGVVCACTHIDRLCCCLACGRRRPRAAGLDRRCGRDACRYATLRSTIRTRTRTVHCPRSRDFCWRTLVTWRTGEYERDDDCVWRALSN</sequence>
<protein>
    <submittedName>
        <fullName evidence="1">Uncharacterized protein</fullName>
    </submittedName>
</protein>
<dbReference type="Proteomes" id="UP000276133">
    <property type="component" value="Unassembled WGS sequence"/>
</dbReference>